<reference evidence="1" key="1">
    <citation type="submission" date="2018-06" db="EMBL/GenBank/DDBJ databases">
        <authorList>
            <person name="Zhirakovskaya E."/>
        </authorList>
    </citation>
    <scope>NUCLEOTIDE SEQUENCE</scope>
</reference>
<dbReference type="InterPro" id="IPR011200">
    <property type="entry name" value="UCP012608"/>
</dbReference>
<name>A0A3B0S8I6_9ZZZZ</name>
<evidence type="ECO:0000313" key="1">
    <source>
        <dbReference type="EMBL" id="VAW01328.1"/>
    </source>
</evidence>
<accession>A0A3B0S8I6</accession>
<sequence length="233" mass="26643">MARSSLFLPAYRIIARRTNRPLWIIEVGSSAGLTLLFDQWHYTYHHGHSSTEVGNRESPVRLECIVRGPQRPLFPDPMPEIAARIGVDLDPIDINNPDDESWIRGLVWPDRTDRHQRLSAAIGVARSNPVTLVAGDAIDSLEAQVTAASEDSVVVINHSHLLNQLQPERRKDFVAEMDRLSEDRPIWRVSNEWLTHSNTRLDLIRHFAHKHQVEGLADVHHHGEWISWRGPTR</sequence>
<proteinExistence type="predicted"/>
<dbReference type="EMBL" id="UOEK01000209">
    <property type="protein sequence ID" value="VAW01328.1"/>
    <property type="molecule type" value="Genomic_DNA"/>
</dbReference>
<dbReference type="Pfam" id="PF10094">
    <property type="entry name" value="DUF2332"/>
    <property type="match status" value="1"/>
</dbReference>
<gene>
    <name evidence="1" type="ORF">MNBD_ACTINO02-928</name>
</gene>
<protein>
    <recommendedName>
        <fullName evidence="2">DUF2332 domain-containing protein</fullName>
    </recommendedName>
</protein>
<dbReference type="AlphaFoldDB" id="A0A3B0S8I6"/>
<evidence type="ECO:0008006" key="2">
    <source>
        <dbReference type="Google" id="ProtNLM"/>
    </source>
</evidence>
<organism evidence="1">
    <name type="scientific">hydrothermal vent metagenome</name>
    <dbReference type="NCBI Taxonomy" id="652676"/>
    <lineage>
        <taxon>unclassified sequences</taxon>
        <taxon>metagenomes</taxon>
        <taxon>ecological metagenomes</taxon>
    </lineage>
</organism>